<dbReference type="RefSeq" id="WP_079438986.1">
    <property type="nucleotide sequence ID" value="NZ_MZGT01000015.1"/>
</dbReference>
<protein>
    <submittedName>
        <fullName evidence="2">Uncharacterized protein</fullName>
    </submittedName>
</protein>
<proteinExistence type="predicted"/>
<dbReference type="Proteomes" id="UP000191056">
    <property type="component" value="Unassembled WGS sequence"/>
</dbReference>
<dbReference type="EMBL" id="QXDJ01000002">
    <property type="protein sequence ID" value="RII35706.1"/>
    <property type="molecule type" value="Genomic_DNA"/>
</dbReference>
<dbReference type="EMBL" id="MZGT01000015">
    <property type="protein sequence ID" value="OPJ63894.1"/>
    <property type="molecule type" value="Genomic_DNA"/>
</dbReference>
<dbReference type="Proteomes" id="UP000656077">
    <property type="component" value="Unassembled WGS sequence"/>
</dbReference>
<accession>A0A1V4IVT9</accession>
<reference evidence="2 4" key="1">
    <citation type="submission" date="2017-03" db="EMBL/GenBank/DDBJ databases">
        <title>Genome sequence of Clostridium chromiireducens DSM 23318.</title>
        <authorList>
            <person name="Poehlein A."/>
            <person name="Daniel R."/>
        </authorList>
    </citation>
    <scope>NUCLEOTIDE SEQUENCE [LARGE SCALE GENOMIC DNA]</scope>
    <source>
        <strain evidence="2 4">DSM 23318</strain>
    </source>
</reference>
<dbReference type="OrthoDB" id="1912873at2"/>
<organism evidence="2 4">
    <name type="scientific">Clostridium chromiireducens</name>
    <dbReference type="NCBI Taxonomy" id="225345"/>
    <lineage>
        <taxon>Bacteria</taxon>
        <taxon>Bacillati</taxon>
        <taxon>Bacillota</taxon>
        <taxon>Clostridia</taxon>
        <taxon>Eubacteriales</taxon>
        <taxon>Clostridiaceae</taxon>
        <taxon>Clostridium</taxon>
    </lineage>
</organism>
<dbReference type="AlphaFoldDB" id="A0A1V4IVT9"/>
<reference evidence="1" key="3">
    <citation type="submission" date="2019-12" db="EMBL/GenBank/DDBJ databases">
        <title>Microbes associate with the intestines of laboratory mice.</title>
        <authorList>
            <person name="Navarre W."/>
            <person name="Wong E."/>
        </authorList>
    </citation>
    <scope>NUCLEOTIDE SEQUENCE</scope>
    <source>
        <strain evidence="1">NM79_F5</strain>
    </source>
</reference>
<evidence type="ECO:0000313" key="2">
    <source>
        <dbReference type="EMBL" id="OPJ63894.1"/>
    </source>
</evidence>
<dbReference type="Proteomes" id="UP000265930">
    <property type="component" value="Unassembled WGS sequence"/>
</dbReference>
<evidence type="ECO:0000313" key="4">
    <source>
        <dbReference type="Proteomes" id="UP000191056"/>
    </source>
</evidence>
<evidence type="ECO:0000313" key="5">
    <source>
        <dbReference type="Proteomes" id="UP000265930"/>
    </source>
</evidence>
<dbReference type="EMBL" id="WSRQ01000128">
    <property type="protein sequence ID" value="MVX67364.1"/>
    <property type="molecule type" value="Genomic_DNA"/>
</dbReference>
<name>A0A1V4IVT9_9CLOT</name>
<evidence type="ECO:0000313" key="3">
    <source>
        <dbReference type="EMBL" id="RII35706.1"/>
    </source>
</evidence>
<dbReference type="STRING" id="225345.CLCHR_14130"/>
<sequence>MNRFDRAVNKKTSDLITKNLLGQDVTEEDFKKFRIIARAMIREEARNIKTDGKHNSLHHKTWKNAAKYGDFQK</sequence>
<evidence type="ECO:0000313" key="1">
    <source>
        <dbReference type="EMBL" id="MVX67364.1"/>
    </source>
</evidence>
<reference evidence="3 5" key="2">
    <citation type="submission" date="2018-08" db="EMBL/GenBank/DDBJ databases">
        <title>Genome of Clostridium chromiireducens C1, DSM12136.</title>
        <authorList>
            <person name="Xing M."/>
            <person name="Wei Y."/>
            <person name="Ang E.L."/>
            <person name="Zhao H."/>
            <person name="Zhang Y."/>
        </authorList>
    </citation>
    <scope>NUCLEOTIDE SEQUENCE [LARGE SCALE GENOMIC DNA]</scope>
    <source>
        <strain evidence="3 5">C1</strain>
    </source>
</reference>
<keyword evidence="4" id="KW-1185">Reference proteome</keyword>
<gene>
    <name evidence="2" type="ORF">CLCHR_14130</name>
    <name evidence="3" type="ORF">D2A34_11080</name>
    <name evidence="1" type="ORF">GKZ28_27465</name>
</gene>
<comment type="caution">
    <text evidence="2">The sequence shown here is derived from an EMBL/GenBank/DDBJ whole genome shotgun (WGS) entry which is preliminary data.</text>
</comment>